<evidence type="ECO:0000256" key="1">
    <source>
        <dbReference type="SAM" id="SignalP"/>
    </source>
</evidence>
<keyword evidence="1" id="KW-0732">Signal</keyword>
<sequence>MRNYFMYASLALLLFACSPAKKKEDKKILTYTPITAVPMPTTLVSGQKFPTDSTTINNWIKNSTVIDNLETNTNIITHGWDIWDALTAYTNQDNNGQKLRRFETWYTPGDIKTALNAQKKNSAFKLEDINRSHTGHLVIPHQNIHGDQVKSADVVGFVKCNPTSAAHIYNNQLYYFEVLKSMIKPGKIVNIPAFPASTVLIKPVFQVLTDTITVKIAPGKYRLPTWPGYHNQIPMDSVIAHGFGPESWKNDITITTTGTTDAVNKVFSINEFIHFKLNKEQAEELKGTNFVTGGTPKAGQYAILVGMHVNTRENRRWTWQTFWWSENPTAPQSPSSSIIANKQPASLDIAAKHYAMSVAYNMISPAQPYTNGTNAITTNEPIKESIYAFNPYLEAGFNAATFDVAPKPNHKNQSNSGGNDSIIKYYSEGYQKIGAFRKSEKIYVGGKLNKVGIETNCMSCHGQARLYNVAQIKDAFQYYITDQYTALDAPYYKNTVVLDFAWSIQGNLIYRDSINK</sequence>
<dbReference type="PROSITE" id="PS51257">
    <property type="entry name" value="PROKAR_LIPOPROTEIN"/>
    <property type="match status" value="1"/>
</dbReference>
<comment type="caution">
    <text evidence="2">The sequence shown here is derived from an EMBL/GenBank/DDBJ whole genome shotgun (WGS) entry which is preliminary data.</text>
</comment>
<dbReference type="AlphaFoldDB" id="A0A2P6CD12"/>
<feature type="chain" id="PRO_5015170249" description="Cytochrome c domain-containing protein" evidence="1">
    <location>
        <begin position="23"/>
        <end position="516"/>
    </location>
</feature>
<accession>A0A2P6CD12</accession>
<evidence type="ECO:0008006" key="4">
    <source>
        <dbReference type="Google" id="ProtNLM"/>
    </source>
</evidence>
<reference evidence="2 3" key="1">
    <citation type="submission" date="2016-12" db="EMBL/GenBank/DDBJ databases">
        <title>Trade-off between light-utilization and light-protection in marine flavobacteria.</title>
        <authorList>
            <person name="Kumagai Y."/>
            <person name="Yoshizawa S."/>
            <person name="Kogure K."/>
            <person name="Iwasaki W."/>
        </authorList>
    </citation>
    <scope>NUCLEOTIDE SEQUENCE [LARGE SCALE GENOMIC DNA]</scope>
    <source>
        <strain evidence="2 3">KCTC 12100</strain>
    </source>
</reference>
<gene>
    <name evidence="2" type="ORF">BTO14_05780</name>
</gene>
<evidence type="ECO:0000313" key="3">
    <source>
        <dbReference type="Proteomes" id="UP000247345"/>
    </source>
</evidence>
<keyword evidence="3" id="KW-1185">Reference proteome</keyword>
<organism evidence="2 3">
    <name type="scientific">Polaribacter butkevichii</name>
    <dbReference type="NCBI Taxonomy" id="218490"/>
    <lineage>
        <taxon>Bacteria</taxon>
        <taxon>Pseudomonadati</taxon>
        <taxon>Bacteroidota</taxon>
        <taxon>Flavobacteriia</taxon>
        <taxon>Flavobacteriales</taxon>
        <taxon>Flavobacteriaceae</taxon>
    </lineage>
</organism>
<name>A0A2P6CD12_9FLAO</name>
<proteinExistence type="predicted"/>
<evidence type="ECO:0000313" key="2">
    <source>
        <dbReference type="EMBL" id="PQJ72796.1"/>
    </source>
</evidence>
<dbReference type="OrthoDB" id="280897at2"/>
<dbReference type="EMBL" id="MSCK01000001">
    <property type="protein sequence ID" value="PQJ72796.1"/>
    <property type="molecule type" value="Genomic_DNA"/>
</dbReference>
<dbReference type="Proteomes" id="UP000247345">
    <property type="component" value="Unassembled WGS sequence"/>
</dbReference>
<feature type="signal peptide" evidence="1">
    <location>
        <begin position="1"/>
        <end position="22"/>
    </location>
</feature>
<dbReference type="RefSeq" id="WP_105048461.1">
    <property type="nucleotide sequence ID" value="NZ_CP150661.1"/>
</dbReference>
<protein>
    <recommendedName>
        <fullName evidence="4">Cytochrome c domain-containing protein</fullName>
    </recommendedName>
</protein>